<feature type="compositionally biased region" description="Basic and acidic residues" evidence="2">
    <location>
        <begin position="359"/>
        <end position="368"/>
    </location>
</feature>
<organism evidence="4 5">
    <name type="scientific">Actinomortierella ambigua</name>
    <dbReference type="NCBI Taxonomy" id="1343610"/>
    <lineage>
        <taxon>Eukaryota</taxon>
        <taxon>Fungi</taxon>
        <taxon>Fungi incertae sedis</taxon>
        <taxon>Mucoromycota</taxon>
        <taxon>Mortierellomycotina</taxon>
        <taxon>Mortierellomycetes</taxon>
        <taxon>Mortierellales</taxon>
        <taxon>Mortierellaceae</taxon>
        <taxon>Actinomortierella</taxon>
    </lineage>
</organism>
<dbReference type="SMART" id="SM00353">
    <property type="entry name" value="HLH"/>
    <property type="match status" value="1"/>
</dbReference>
<reference evidence="4" key="1">
    <citation type="journal article" date="2020" name="Fungal Divers.">
        <title>Resolving the Mortierellaceae phylogeny through synthesis of multi-gene phylogenetics and phylogenomics.</title>
        <authorList>
            <person name="Vandepol N."/>
            <person name="Liber J."/>
            <person name="Desiro A."/>
            <person name="Na H."/>
            <person name="Kennedy M."/>
            <person name="Barry K."/>
            <person name="Grigoriev I.V."/>
            <person name="Miller A.N."/>
            <person name="O'Donnell K."/>
            <person name="Stajich J.E."/>
            <person name="Bonito G."/>
        </authorList>
    </citation>
    <scope>NUCLEOTIDE SEQUENCE</scope>
    <source>
        <strain evidence="4">BC1065</strain>
    </source>
</reference>
<feature type="compositionally biased region" description="Low complexity" evidence="2">
    <location>
        <begin position="746"/>
        <end position="758"/>
    </location>
</feature>
<feature type="compositionally biased region" description="Pro residues" evidence="2">
    <location>
        <begin position="597"/>
        <end position="617"/>
    </location>
</feature>
<dbReference type="CDD" id="cd11404">
    <property type="entry name" value="bHLHzip_Mlx_like"/>
    <property type="match status" value="1"/>
</dbReference>
<feature type="compositionally biased region" description="Basic and acidic residues" evidence="2">
    <location>
        <begin position="26"/>
        <end position="38"/>
    </location>
</feature>
<feature type="compositionally biased region" description="Low complexity" evidence="2">
    <location>
        <begin position="64"/>
        <end position="73"/>
    </location>
</feature>
<dbReference type="EMBL" id="JAAAJB010000356">
    <property type="protein sequence ID" value="KAG0257578.1"/>
    <property type="molecule type" value="Genomic_DNA"/>
</dbReference>
<feature type="compositionally biased region" description="Polar residues" evidence="2">
    <location>
        <begin position="815"/>
        <end position="825"/>
    </location>
</feature>
<dbReference type="Gene3D" id="1.25.10.10">
    <property type="entry name" value="Leucine-rich Repeat Variant"/>
    <property type="match status" value="2"/>
</dbReference>
<dbReference type="SUPFAM" id="SSF47459">
    <property type="entry name" value="HLH, helix-loop-helix DNA-binding domain"/>
    <property type="match status" value="1"/>
</dbReference>
<feature type="coiled-coil region" evidence="1">
    <location>
        <begin position="541"/>
        <end position="568"/>
    </location>
</feature>
<dbReference type="FunFam" id="1.25.10.10:FF:000353">
    <property type="entry name" value="Serine/threonine-protein phosphatase 2A 56 kDa regulatory subunit"/>
    <property type="match status" value="1"/>
</dbReference>
<feature type="compositionally biased region" description="Low complexity" evidence="2">
    <location>
        <begin position="618"/>
        <end position="638"/>
    </location>
</feature>
<dbReference type="InterPro" id="IPR036638">
    <property type="entry name" value="HLH_DNA-bd_sf"/>
</dbReference>
<dbReference type="Pfam" id="PF00010">
    <property type="entry name" value="HLH"/>
    <property type="match status" value="1"/>
</dbReference>
<comment type="caution">
    <text evidence="4">The sequence shown here is derived from an EMBL/GenBank/DDBJ whole genome shotgun (WGS) entry which is preliminary data.</text>
</comment>
<feature type="compositionally biased region" description="Low complexity" evidence="2">
    <location>
        <begin position="320"/>
        <end position="358"/>
    </location>
</feature>
<accession>A0A9P6U3F6</accession>
<protein>
    <recommendedName>
        <fullName evidence="3">BHLH domain-containing protein</fullName>
    </recommendedName>
</protein>
<gene>
    <name evidence="4" type="ORF">DFQ27_005054</name>
</gene>
<feature type="region of interest" description="Disordered" evidence="2">
    <location>
        <begin position="24"/>
        <end position="45"/>
    </location>
</feature>
<dbReference type="GO" id="GO:0007165">
    <property type="term" value="P:signal transduction"/>
    <property type="evidence" value="ECO:0007669"/>
    <property type="project" value="InterPro"/>
</dbReference>
<name>A0A9P6U3F6_9FUNG</name>
<feature type="compositionally biased region" description="Low complexity" evidence="2">
    <location>
        <begin position="285"/>
        <end position="311"/>
    </location>
</feature>
<dbReference type="InterPro" id="IPR002554">
    <property type="entry name" value="PP2A_B56"/>
</dbReference>
<evidence type="ECO:0000313" key="5">
    <source>
        <dbReference type="Proteomes" id="UP000807716"/>
    </source>
</evidence>
<dbReference type="FunFam" id="1.25.10.10:FF:000688">
    <property type="entry name" value="Serine/threonine protein phosphatase 2A regulatory subunit"/>
    <property type="match status" value="1"/>
</dbReference>
<feature type="compositionally biased region" description="Low complexity" evidence="2">
    <location>
        <begin position="171"/>
        <end position="201"/>
    </location>
</feature>
<evidence type="ECO:0000313" key="4">
    <source>
        <dbReference type="EMBL" id="KAG0257578.1"/>
    </source>
</evidence>
<dbReference type="InterPro" id="IPR011598">
    <property type="entry name" value="bHLH_dom"/>
</dbReference>
<keyword evidence="1" id="KW-0175">Coiled coil</keyword>
<feature type="compositionally biased region" description="Polar residues" evidence="2">
    <location>
        <begin position="378"/>
        <end position="391"/>
    </location>
</feature>
<feature type="region of interest" description="Disordered" evidence="2">
    <location>
        <begin position="171"/>
        <end position="492"/>
    </location>
</feature>
<dbReference type="InterPro" id="IPR016024">
    <property type="entry name" value="ARM-type_fold"/>
</dbReference>
<dbReference type="GO" id="GO:0000159">
    <property type="term" value="C:protein phosphatase type 2A complex"/>
    <property type="evidence" value="ECO:0007669"/>
    <property type="project" value="InterPro"/>
</dbReference>
<evidence type="ECO:0000259" key="3">
    <source>
        <dbReference type="PROSITE" id="PS50888"/>
    </source>
</evidence>
<feature type="region of interest" description="Disordered" evidence="2">
    <location>
        <begin position="570"/>
        <end position="646"/>
    </location>
</feature>
<feature type="compositionally biased region" description="Low complexity" evidence="2">
    <location>
        <begin position="219"/>
        <end position="230"/>
    </location>
</feature>
<keyword evidence="5" id="KW-1185">Reference proteome</keyword>
<dbReference type="PANTHER" id="PTHR10257">
    <property type="entry name" value="SERINE/THREONINE PROTEIN PHOSPHATASE 2A PP2A REGULATORY SUBUNIT B"/>
    <property type="match status" value="1"/>
</dbReference>
<dbReference type="Gene3D" id="4.10.280.10">
    <property type="entry name" value="Helix-loop-helix DNA-binding domain"/>
    <property type="match status" value="1"/>
</dbReference>
<feature type="region of interest" description="Disordered" evidence="2">
    <location>
        <begin position="745"/>
        <end position="790"/>
    </location>
</feature>
<feature type="compositionally biased region" description="Polar residues" evidence="2">
    <location>
        <begin position="88"/>
        <end position="111"/>
    </location>
</feature>
<feature type="compositionally biased region" description="Low complexity" evidence="2">
    <location>
        <begin position="414"/>
        <end position="425"/>
    </location>
</feature>
<feature type="domain" description="BHLH" evidence="3">
    <location>
        <begin position="500"/>
        <end position="551"/>
    </location>
</feature>
<dbReference type="PROSITE" id="PS50888">
    <property type="entry name" value="BHLH"/>
    <property type="match status" value="1"/>
</dbReference>
<dbReference type="OrthoDB" id="10264446at2759"/>
<feature type="region of interest" description="Disordered" evidence="2">
    <location>
        <begin position="64"/>
        <end position="112"/>
    </location>
</feature>
<feature type="compositionally biased region" description="Low complexity" evidence="2">
    <location>
        <begin position="446"/>
        <end position="469"/>
    </location>
</feature>
<evidence type="ECO:0000256" key="1">
    <source>
        <dbReference type="SAM" id="Coils"/>
    </source>
</evidence>
<feature type="region of interest" description="Disordered" evidence="2">
    <location>
        <begin position="809"/>
        <end position="865"/>
    </location>
</feature>
<dbReference type="Pfam" id="PF01603">
    <property type="entry name" value="B56"/>
    <property type="match status" value="1"/>
</dbReference>
<dbReference type="GO" id="GO:0019888">
    <property type="term" value="F:protein phosphatase regulator activity"/>
    <property type="evidence" value="ECO:0007669"/>
    <property type="project" value="InterPro"/>
</dbReference>
<dbReference type="SUPFAM" id="SSF48371">
    <property type="entry name" value="ARM repeat"/>
    <property type="match status" value="1"/>
</dbReference>
<sequence length="1346" mass="149016">MAFPSLLSDHEQRAFSEFLNQLAQEDNGKPPSDGRRSPLDAAALQQQQQQLQLQLQHHLHLRQLQMQHQQQHQQHPHFSGHGAPPTPGTTLPSPFGASSTPEMDQQHQGIAQQHREWIQMLSANPVLAPGGVIDPHAMSQAFLANPELMAQANAITQAMVLAQQQQMQMQIQRQQHQQHQQHQQQQQQQQHLHPQHHQSLSHAHHHSVPHHPQLPVPPHLMSQQQPHHLSMPPPSHLDQQQYHHGEKAPNANSMGHMSPPGMPPHPTIPSHDTSPGMSFPVSDQDPAMSDSSATSAAAKSKPSSSSSSSSTLVAKRKSKSGSTTNGRTGTSEPAGSSSMGSPSTSPYNAHSEQFSHQQSQEHRDEEAAHHRHMKSSIRKGSSASVSVSERTNGGEYPAGEESGGSGTSLKRKGSVASGPGSAASGQEGNGDESPVSLSGGADMNGTTGASTAMSTTTSTTTTTTATPIKGGKDITTKGGRPGQTAARAKKPHHELLTEAEKKANHIASEQKRRQNIRVGFDSLVEIVPTLSDCHRSEALILQKSVDYIQRLLQQKRELKERVRDLQRHLGDSIDDDDSGLKGVLSRKAKPASASTPAPAPAPTPAPAPAPAPAPVTPTPTQAPALVPAPAPTSSSTPVTPIPRPASDLDQQNLFLQLQQHQQHQQQLQHQQLQQQQQQQQQLLLQHQPQQQQLQQQQQQQQQQQPFYPQAYNSINHNSTNGTSTAQHLDHSIVAAVSMDPHHLTDASTAASAPMAAHSPVHLSPANATPSDSAAHLRPSNGGDNFSHLQAASGGLPPTITILNADSAEYHHHDQPTSAGPTTPTGKSMGEKEVPKSGPINRMKNSPKDTIPISKTPRRQRSSRFHVTEQVAPIDRQELFLKKINQCAVVFDFNDASSELKGKEIKRQTLTEILDYITNSRGVITEPVYPVVVNMFASNLFRTIPPQVNPTGEAFDPEEDEPVLELAWPHLQIVYEFFLRFIESPDFNTNMAKKYIDHHFILQLLELFDSEDPRERDFLKTTLHRIYGKFLNLRAFIRRSINNVFFQFIYEKERHNGIAELLEILGSIINGFALPLKEEHKTFLTKVVHGLLRFWPKVNSSKEVMFLNEIEEILDVIDPVEFAKIEVPLFTQIARCVSSANFQVAERALYYWNNEYIVSLIHDNANEILPIMFQALYKNSKSHWNRTIHGLVFNALKLFMDVTPKLFDECTNHYRQQRQTDRKRLQDREDIWKRLEAKASENFVNLAAQGTTAPPPVHEPLPTPIADAFDNDPLDMVVDEPLDPNASEANGDLHGEMATFGNDRPAAHQFRRKSIIPVDETVLTELSRHRSLEEVLNMQRPPANESD</sequence>
<dbReference type="InterPro" id="IPR011989">
    <property type="entry name" value="ARM-like"/>
</dbReference>
<dbReference type="GO" id="GO:0046983">
    <property type="term" value="F:protein dimerization activity"/>
    <property type="evidence" value="ECO:0007669"/>
    <property type="project" value="InterPro"/>
</dbReference>
<evidence type="ECO:0000256" key="2">
    <source>
        <dbReference type="SAM" id="MobiDB-lite"/>
    </source>
</evidence>
<dbReference type="Proteomes" id="UP000807716">
    <property type="component" value="Unassembled WGS sequence"/>
</dbReference>
<proteinExistence type="predicted"/>
<dbReference type="PANTHER" id="PTHR10257:SF3">
    <property type="entry name" value="SERINE_THREONINE-PROTEIN PHOSPHATASE 2A 56 KDA REGULATORY SUBUNIT GAMMA ISOFORM"/>
    <property type="match status" value="1"/>
</dbReference>